<keyword evidence="2" id="KW-1185">Reference proteome</keyword>
<dbReference type="EMBL" id="BAABAS010000020">
    <property type="protein sequence ID" value="GAA4239147.1"/>
    <property type="molecule type" value="Genomic_DNA"/>
</dbReference>
<comment type="caution">
    <text evidence="1">The sequence shown here is derived from an EMBL/GenBank/DDBJ whole genome shotgun (WGS) entry which is preliminary data.</text>
</comment>
<protein>
    <submittedName>
        <fullName evidence="1">Uncharacterized protein</fullName>
    </submittedName>
</protein>
<organism evidence="1 2">
    <name type="scientific">Actinomadura meridiana</name>
    <dbReference type="NCBI Taxonomy" id="559626"/>
    <lineage>
        <taxon>Bacteria</taxon>
        <taxon>Bacillati</taxon>
        <taxon>Actinomycetota</taxon>
        <taxon>Actinomycetes</taxon>
        <taxon>Streptosporangiales</taxon>
        <taxon>Thermomonosporaceae</taxon>
        <taxon>Actinomadura</taxon>
    </lineage>
</organism>
<sequence length="88" mass="9226">MKPSMGVTPQAAASVLNEENGIKVGRGRGVVAHGPAASLSSRWTTLFAERQSVLRVGGGTILELWVLDDFNVHIARVASSLSTHSTLG</sequence>
<evidence type="ECO:0000313" key="2">
    <source>
        <dbReference type="Proteomes" id="UP001501710"/>
    </source>
</evidence>
<proteinExistence type="predicted"/>
<reference evidence="2" key="1">
    <citation type="journal article" date="2019" name="Int. J. Syst. Evol. Microbiol.">
        <title>The Global Catalogue of Microorganisms (GCM) 10K type strain sequencing project: providing services to taxonomists for standard genome sequencing and annotation.</title>
        <authorList>
            <consortium name="The Broad Institute Genomics Platform"/>
            <consortium name="The Broad Institute Genome Sequencing Center for Infectious Disease"/>
            <person name="Wu L."/>
            <person name="Ma J."/>
        </authorList>
    </citation>
    <scope>NUCLEOTIDE SEQUENCE [LARGE SCALE GENOMIC DNA]</scope>
    <source>
        <strain evidence="2">JCM 17440</strain>
    </source>
</reference>
<dbReference type="RefSeq" id="WP_344902915.1">
    <property type="nucleotide sequence ID" value="NZ_BAABAS010000020.1"/>
</dbReference>
<evidence type="ECO:0000313" key="1">
    <source>
        <dbReference type="EMBL" id="GAA4239147.1"/>
    </source>
</evidence>
<accession>A0ABP8CHL8</accession>
<gene>
    <name evidence="1" type="ORF">GCM10022254_58040</name>
</gene>
<dbReference type="Proteomes" id="UP001501710">
    <property type="component" value="Unassembled WGS sequence"/>
</dbReference>
<name>A0ABP8CHL8_9ACTN</name>